<gene>
    <name evidence="2" type="ORF">F444_00564</name>
</gene>
<dbReference type="AlphaFoldDB" id="A0A081B3W9"/>
<dbReference type="Proteomes" id="UP000028582">
    <property type="component" value="Unassembled WGS sequence"/>
</dbReference>
<comment type="caution">
    <text evidence="2">The sequence shown here is derived from an EMBL/GenBank/DDBJ whole genome shotgun (WGS) entry which is preliminary data.</text>
</comment>
<proteinExistence type="predicted"/>
<protein>
    <submittedName>
        <fullName evidence="2">Uncharacterized protein</fullName>
    </submittedName>
</protein>
<evidence type="ECO:0000313" key="2">
    <source>
        <dbReference type="EMBL" id="ETO85830.1"/>
    </source>
</evidence>
<evidence type="ECO:0000256" key="1">
    <source>
        <dbReference type="SAM" id="MobiDB-lite"/>
    </source>
</evidence>
<dbReference type="EMBL" id="ANJA01000125">
    <property type="protein sequence ID" value="ETO85830.1"/>
    <property type="molecule type" value="Genomic_DNA"/>
</dbReference>
<accession>A0A081B3W9</accession>
<sequence>MEPVKLRKERNKKPPAKDQLYPKLTKIDNIPGA</sequence>
<name>A0A081B3W9_PHYNI</name>
<evidence type="ECO:0000313" key="3">
    <source>
        <dbReference type="Proteomes" id="UP000028582"/>
    </source>
</evidence>
<organism evidence="2 3">
    <name type="scientific">Phytophthora nicotianae P1976</name>
    <dbReference type="NCBI Taxonomy" id="1317066"/>
    <lineage>
        <taxon>Eukaryota</taxon>
        <taxon>Sar</taxon>
        <taxon>Stramenopiles</taxon>
        <taxon>Oomycota</taxon>
        <taxon>Peronosporomycetes</taxon>
        <taxon>Peronosporales</taxon>
        <taxon>Peronosporaceae</taxon>
        <taxon>Phytophthora</taxon>
    </lineage>
</organism>
<feature type="region of interest" description="Disordered" evidence="1">
    <location>
        <begin position="1"/>
        <end position="33"/>
    </location>
</feature>
<reference evidence="2 3" key="1">
    <citation type="submission" date="2013-11" db="EMBL/GenBank/DDBJ databases">
        <title>The Genome Sequence of Phytophthora parasitica P1976.</title>
        <authorList>
            <consortium name="The Broad Institute Genomics Platform"/>
            <person name="Russ C."/>
            <person name="Tyler B."/>
            <person name="Panabieres F."/>
            <person name="Shan W."/>
            <person name="Tripathy S."/>
            <person name="Grunwald N."/>
            <person name="Machado M."/>
            <person name="Johnson C.S."/>
            <person name="Walker B."/>
            <person name="Young S."/>
            <person name="Zeng Q."/>
            <person name="Gargeya S."/>
            <person name="Fitzgerald M."/>
            <person name="Haas B."/>
            <person name="Abouelleil A."/>
            <person name="Allen A.W."/>
            <person name="Alvarado L."/>
            <person name="Arachchi H.M."/>
            <person name="Berlin A.M."/>
            <person name="Chapman S.B."/>
            <person name="Gainer-Dewar J."/>
            <person name="Goldberg J."/>
            <person name="Griggs A."/>
            <person name="Gujja S."/>
            <person name="Hansen M."/>
            <person name="Howarth C."/>
            <person name="Imamovic A."/>
            <person name="Ireland A."/>
            <person name="Larimer J."/>
            <person name="McCowan C."/>
            <person name="Murphy C."/>
            <person name="Pearson M."/>
            <person name="Poon T.W."/>
            <person name="Priest M."/>
            <person name="Roberts A."/>
            <person name="Saif S."/>
            <person name="Shea T."/>
            <person name="Sisk P."/>
            <person name="Sykes S."/>
            <person name="Wortman J."/>
            <person name="Nusbaum C."/>
            <person name="Birren B."/>
        </authorList>
    </citation>
    <scope>NUCLEOTIDE SEQUENCE [LARGE SCALE GENOMIC DNA]</scope>
    <source>
        <strain evidence="2 3">P1976</strain>
    </source>
</reference>